<dbReference type="InterPro" id="IPR001356">
    <property type="entry name" value="HD"/>
</dbReference>
<evidence type="ECO:0000256" key="2">
    <source>
        <dbReference type="ARBA" id="ARBA00022473"/>
    </source>
</evidence>
<name>A0A1B0G2Q4_GLOMM</name>
<evidence type="ECO:0000256" key="1">
    <source>
        <dbReference type="ARBA" id="ARBA00004123"/>
    </source>
</evidence>
<evidence type="ECO:0000256" key="8">
    <source>
        <dbReference type="SAM" id="MobiDB-lite"/>
    </source>
</evidence>
<feature type="compositionally biased region" description="Basic residues" evidence="8">
    <location>
        <begin position="218"/>
        <end position="228"/>
    </location>
</feature>
<dbReference type="InterPro" id="IPR017970">
    <property type="entry name" value="Homeobox_CS"/>
</dbReference>
<keyword evidence="4 6" id="KW-0371">Homeobox</keyword>
<dbReference type="PROSITE" id="PS00027">
    <property type="entry name" value="HOMEOBOX_1"/>
    <property type="match status" value="1"/>
</dbReference>
<feature type="compositionally biased region" description="Polar residues" evidence="8">
    <location>
        <begin position="29"/>
        <end position="46"/>
    </location>
</feature>
<evidence type="ECO:0000256" key="4">
    <source>
        <dbReference type="ARBA" id="ARBA00023155"/>
    </source>
</evidence>
<evidence type="ECO:0000313" key="11">
    <source>
        <dbReference type="Proteomes" id="UP000092444"/>
    </source>
</evidence>
<dbReference type="PANTHER" id="PTHR24329:SF543">
    <property type="entry name" value="FI01017P-RELATED"/>
    <property type="match status" value="1"/>
</dbReference>
<feature type="compositionally biased region" description="Basic residues" evidence="8">
    <location>
        <begin position="246"/>
        <end position="261"/>
    </location>
</feature>
<dbReference type="Proteomes" id="UP000092444">
    <property type="component" value="Unassembled WGS sequence"/>
</dbReference>
<feature type="DNA-binding region" description="Homeobox" evidence="6">
    <location>
        <begin position="306"/>
        <end position="365"/>
    </location>
</feature>
<keyword evidence="2" id="KW-0217">Developmental protein</keyword>
<dbReference type="PRINTS" id="PR00031">
    <property type="entry name" value="HTHREPRESSR"/>
</dbReference>
<dbReference type="EMBL" id="CCAG010000408">
    <property type="status" value="NOT_ANNOTATED_CDS"/>
    <property type="molecule type" value="Genomic_DNA"/>
</dbReference>
<dbReference type="GO" id="GO:0005634">
    <property type="term" value="C:nucleus"/>
    <property type="evidence" value="ECO:0007669"/>
    <property type="project" value="UniProtKB-SubCell"/>
</dbReference>
<dbReference type="PROSITE" id="PS50071">
    <property type="entry name" value="HOMEOBOX_2"/>
    <property type="match status" value="1"/>
</dbReference>
<dbReference type="PANTHER" id="PTHR24329">
    <property type="entry name" value="HOMEOBOX PROTEIN ARISTALESS"/>
    <property type="match status" value="1"/>
</dbReference>
<reference evidence="10" key="1">
    <citation type="submission" date="2020-05" db="UniProtKB">
        <authorList>
            <consortium name="EnsemblMetazoa"/>
        </authorList>
    </citation>
    <scope>IDENTIFICATION</scope>
    <source>
        <strain evidence="10">Yale</strain>
    </source>
</reference>
<evidence type="ECO:0000256" key="6">
    <source>
        <dbReference type="PROSITE-ProRule" id="PRU00108"/>
    </source>
</evidence>
<feature type="region of interest" description="Disordered" evidence="8">
    <location>
        <begin position="96"/>
        <end position="129"/>
    </location>
</feature>
<dbReference type="Gene3D" id="1.10.10.60">
    <property type="entry name" value="Homeodomain-like"/>
    <property type="match status" value="1"/>
</dbReference>
<protein>
    <recommendedName>
        <fullName evidence="9">Homeobox domain-containing protein</fullName>
    </recommendedName>
</protein>
<feature type="region of interest" description="Disordered" evidence="8">
    <location>
        <begin position="16"/>
        <end position="46"/>
    </location>
</feature>
<comment type="subcellular location">
    <subcellularLocation>
        <location evidence="1 6 7">Nucleus</location>
    </subcellularLocation>
</comment>
<dbReference type="VEuPathDB" id="VectorBase:GMOY007598"/>
<dbReference type="InterPro" id="IPR050649">
    <property type="entry name" value="Paired_Homeobox_TFs"/>
</dbReference>
<evidence type="ECO:0000256" key="3">
    <source>
        <dbReference type="ARBA" id="ARBA00023125"/>
    </source>
</evidence>
<feature type="domain" description="Homeobox" evidence="9">
    <location>
        <begin position="304"/>
        <end position="364"/>
    </location>
</feature>
<dbReference type="SUPFAM" id="SSF46689">
    <property type="entry name" value="Homeodomain-like"/>
    <property type="match status" value="1"/>
</dbReference>
<keyword evidence="11" id="KW-1185">Reference proteome</keyword>
<dbReference type="SMART" id="SM00389">
    <property type="entry name" value="HOX"/>
    <property type="match status" value="1"/>
</dbReference>
<dbReference type="CDD" id="cd00086">
    <property type="entry name" value="homeodomain"/>
    <property type="match status" value="1"/>
</dbReference>
<feature type="region of interest" description="Disordered" evidence="8">
    <location>
        <begin position="363"/>
        <end position="385"/>
    </location>
</feature>
<dbReference type="AlphaFoldDB" id="A0A1B0G2Q4"/>
<dbReference type="GO" id="GO:0000977">
    <property type="term" value="F:RNA polymerase II transcription regulatory region sequence-specific DNA binding"/>
    <property type="evidence" value="ECO:0007669"/>
    <property type="project" value="TreeGrafter"/>
</dbReference>
<dbReference type="InterPro" id="IPR000047">
    <property type="entry name" value="HTH_motif"/>
</dbReference>
<sequence length="490" mass="54006">MLNYQQHATAEQQISSVANTGGGGGGSTKPLSSDSTISATTAEPNNNFPLNFYPVQAQARTTILQTHINTVNGVSAPSASISLEHLHSLARQHSANNNGIANHNNNNNNNNNNSNNNNSNNNNNSGNCNDNNYATLSSAYPNQICSELSAKLTNASNTTITSREDIATTEVANSAPATTTATFLIEKGSENAKRFSVNNLLELAQDCHQIASKLQIQHLHHQHQHQHQHNHEPSQQHYQQRTGNNNHHHHHHHHHHNHHNQHQQQATIPHESNLPDVNFRDEFESSSATLMAGEHAGSPTHTGRKPRRNRTTFSSSQLTALEKVFERTHYPDAFVREELATKVGLSEARVQVWFQNRRAKFRRNERSSTTGRPLITATPQPVPPITTAHKFSSDKGAILLHQQMDLPHHHHHHHHHAAAAAAAYSLSFPSLGMYASAKPYVNASYNGTSTSNDSLSGPCGFFAPANYCATNYPSNYSPLRYKATQTFTGL</sequence>
<keyword evidence="3 6" id="KW-0238">DNA-binding</keyword>
<dbReference type="Pfam" id="PF00046">
    <property type="entry name" value="Homeodomain"/>
    <property type="match status" value="1"/>
</dbReference>
<organism evidence="10 11">
    <name type="scientific">Glossina morsitans morsitans</name>
    <name type="common">Savannah tsetse fly</name>
    <dbReference type="NCBI Taxonomy" id="37546"/>
    <lineage>
        <taxon>Eukaryota</taxon>
        <taxon>Metazoa</taxon>
        <taxon>Ecdysozoa</taxon>
        <taxon>Arthropoda</taxon>
        <taxon>Hexapoda</taxon>
        <taxon>Insecta</taxon>
        <taxon>Pterygota</taxon>
        <taxon>Neoptera</taxon>
        <taxon>Endopterygota</taxon>
        <taxon>Diptera</taxon>
        <taxon>Brachycera</taxon>
        <taxon>Muscomorpha</taxon>
        <taxon>Hippoboscoidea</taxon>
        <taxon>Glossinidae</taxon>
        <taxon>Glossina</taxon>
    </lineage>
</organism>
<dbReference type="GO" id="GO:0000981">
    <property type="term" value="F:DNA-binding transcription factor activity, RNA polymerase II-specific"/>
    <property type="evidence" value="ECO:0007669"/>
    <property type="project" value="InterPro"/>
</dbReference>
<proteinExistence type="predicted"/>
<dbReference type="STRING" id="37546.A0A1B0G2Q4"/>
<evidence type="ECO:0000256" key="5">
    <source>
        <dbReference type="ARBA" id="ARBA00023242"/>
    </source>
</evidence>
<accession>A0A1B0G2Q4</accession>
<evidence type="ECO:0000313" key="10">
    <source>
        <dbReference type="EnsemblMetazoa" id="GMOY007598-PA"/>
    </source>
</evidence>
<evidence type="ECO:0000256" key="7">
    <source>
        <dbReference type="RuleBase" id="RU000682"/>
    </source>
</evidence>
<dbReference type="FunFam" id="1.10.10.60:FF:000066">
    <property type="entry name" value="Paired mesoderm homeobox protein 1"/>
    <property type="match status" value="1"/>
</dbReference>
<dbReference type="InterPro" id="IPR009057">
    <property type="entry name" value="Homeodomain-like_sf"/>
</dbReference>
<dbReference type="EnsemblMetazoa" id="GMOY007598-RA">
    <property type="protein sequence ID" value="GMOY007598-PA"/>
    <property type="gene ID" value="GMOY007598"/>
</dbReference>
<feature type="region of interest" description="Disordered" evidence="8">
    <location>
        <begin position="216"/>
        <end position="267"/>
    </location>
</feature>
<evidence type="ECO:0000259" key="9">
    <source>
        <dbReference type="PROSITE" id="PS50071"/>
    </source>
</evidence>
<feature type="region of interest" description="Disordered" evidence="8">
    <location>
        <begin position="291"/>
        <end position="315"/>
    </location>
</feature>
<keyword evidence="5 6" id="KW-0539">Nucleus</keyword>